<evidence type="ECO:0000256" key="1">
    <source>
        <dbReference type="ARBA" id="ARBA00022857"/>
    </source>
</evidence>
<evidence type="ECO:0000313" key="7">
    <source>
        <dbReference type="EMBL" id="PWA99915.1"/>
    </source>
</evidence>
<dbReference type="InterPro" id="IPR050223">
    <property type="entry name" value="D-isomer_2-hydroxyacid_DH"/>
</dbReference>
<dbReference type="GO" id="GO:0005829">
    <property type="term" value="C:cytosol"/>
    <property type="evidence" value="ECO:0007669"/>
    <property type="project" value="TreeGrafter"/>
</dbReference>
<evidence type="ECO:0000313" key="8">
    <source>
        <dbReference type="Proteomes" id="UP000245207"/>
    </source>
</evidence>
<dbReference type="EMBL" id="PKPP01000001">
    <property type="protein sequence ID" value="PWA99915.1"/>
    <property type="molecule type" value="Genomic_DNA"/>
</dbReference>
<dbReference type="InterPro" id="IPR006140">
    <property type="entry name" value="D-isomer_DH_NAD-bd"/>
</dbReference>
<evidence type="ECO:0000256" key="2">
    <source>
        <dbReference type="ARBA" id="ARBA00023002"/>
    </source>
</evidence>
<evidence type="ECO:0000256" key="3">
    <source>
        <dbReference type="ARBA" id="ARBA00023027"/>
    </source>
</evidence>
<dbReference type="Proteomes" id="UP000245207">
    <property type="component" value="Unassembled WGS sequence"/>
</dbReference>
<dbReference type="InterPro" id="IPR029752">
    <property type="entry name" value="D-isomer_DH_CS1"/>
</dbReference>
<dbReference type="PROSITE" id="PS00065">
    <property type="entry name" value="D_2_HYDROXYACID_DH_1"/>
    <property type="match status" value="1"/>
</dbReference>
<keyword evidence="2 4" id="KW-0560">Oxidoreductase</keyword>
<dbReference type="GO" id="GO:0016618">
    <property type="term" value="F:hydroxypyruvate reductase [NAD(P)H] activity"/>
    <property type="evidence" value="ECO:0007669"/>
    <property type="project" value="TreeGrafter"/>
</dbReference>
<accession>A0A2U1QPH5</accession>
<dbReference type="InterPro" id="IPR006139">
    <property type="entry name" value="D-isomer_2_OHA_DH_cat_dom"/>
</dbReference>
<evidence type="ECO:0000256" key="4">
    <source>
        <dbReference type="RuleBase" id="RU003719"/>
    </source>
</evidence>
<proteinExistence type="inferred from homology"/>
<dbReference type="GO" id="GO:0051287">
    <property type="term" value="F:NAD binding"/>
    <property type="evidence" value="ECO:0007669"/>
    <property type="project" value="InterPro"/>
</dbReference>
<name>A0A2U1QPH5_ARTAN</name>
<dbReference type="PANTHER" id="PTHR10996">
    <property type="entry name" value="2-HYDROXYACID DEHYDROGENASE-RELATED"/>
    <property type="match status" value="1"/>
</dbReference>
<evidence type="ECO:0000259" key="5">
    <source>
        <dbReference type="Pfam" id="PF00389"/>
    </source>
</evidence>
<dbReference type="GO" id="GO:0030267">
    <property type="term" value="F:glyoxylate reductase (NADPH) activity"/>
    <property type="evidence" value="ECO:0007669"/>
    <property type="project" value="TreeGrafter"/>
</dbReference>
<feature type="domain" description="D-isomer specific 2-hydroxyacid dehydrogenase NAD-binding" evidence="6">
    <location>
        <begin position="125"/>
        <end position="298"/>
    </location>
</feature>
<keyword evidence="3" id="KW-0520">NAD</keyword>
<organism evidence="7 8">
    <name type="scientific">Artemisia annua</name>
    <name type="common">Sweet wormwood</name>
    <dbReference type="NCBI Taxonomy" id="35608"/>
    <lineage>
        <taxon>Eukaryota</taxon>
        <taxon>Viridiplantae</taxon>
        <taxon>Streptophyta</taxon>
        <taxon>Embryophyta</taxon>
        <taxon>Tracheophyta</taxon>
        <taxon>Spermatophyta</taxon>
        <taxon>Magnoliopsida</taxon>
        <taxon>eudicotyledons</taxon>
        <taxon>Gunneridae</taxon>
        <taxon>Pentapetalae</taxon>
        <taxon>asterids</taxon>
        <taxon>campanulids</taxon>
        <taxon>Asterales</taxon>
        <taxon>Asteraceae</taxon>
        <taxon>Asteroideae</taxon>
        <taxon>Anthemideae</taxon>
        <taxon>Artemisiinae</taxon>
        <taxon>Artemisia</taxon>
    </lineage>
</organism>
<dbReference type="PANTHER" id="PTHR10996:SF270">
    <property type="entry name" value="GLYOXYLATE_HYDROXYPYRUVATE REDUCTASE HPR3-LIKE"/>
    <property type="match status" value="1"/>
</dbReference>
<feature type="domain" description="D-isomer specific 2-hydroxyacid dehydrogenase catalytic" evidence="5">
    <location>
        <begin position="58"/>
        <end position="331"/>
    </location>
</feature>
<reference evidence="7 8" key="1">
    <citation type="journal article" date="2018" name="Mol. Plant">
        <title>The genome of Artemisia annua provides insight into the evolution of Asteraceae family and artemisinin biosynthesis.</title>
        <authorList>
            <person name="Shen Q."/>
            <person name="Zhang L."/>
            <person name="Liao Z."/>
            <person name="Wang S."/>
            <person name="Yan T."/>
            <person name="Shi P."/>
            <person name="Liu M."/>
            <person name="Fu X."/>
            <person name="Pan Q."/>
            <person name="Wang Y."/>
            <person name="Lv Z."/>
            <person name="Lu X."/>
            <person name="Zhang F."/>
            <person name="Jiang W."/>
            <person name="Ma Y."/>
            <person name="Chen M."/>
            <person name="Hao X."/>
            <person name="Li L."/>
            <person name="Tang Y."/>
            <person name="Lv G."/>
            <person name="Zhou Y."/>
            <person name="Sun X."/>
            <person name="Brodelius P.E."/>
            <person name="Rose J.K.C."/>
            <person name="Tang K."/>
        </authorList>
    </citation>
    <scope>NUCLEOTIDE SEQUENCE [LARGE SCALE GENOMIC DNA]</scope>
    <source>
        <strain evidence="8">cv. Huhao1</strain>
        <tissue evidence="7">Leaf</tissue>
    </source>
</reference>
<gene>
    <name evidence="7" type="ORF">CTI12_AA000450</name>
</gene>
<dbReference type="STRING" id="35608.A0A2U1QPH5"/>
<dbReference type="CDD" id="cd12156">
    <property type="entry name" value="HPPR"/>
    <property type="match status" value="1"/>
</dbReference>
<dbReference type="Gene3D" id="3.40.50.720">
    <property type="entry name" value="NAD(P)-binding Rossmann-like Domain"/>
    <property type="match status" value="2"/>
</dbReference>
<dbReference type="SUPFAM" id="SSF52283">
    <property type="entry name" value="Formate/glycerate dehydrogenase catalytic domain-like"/>
    <property type="match status" value="1"/>
</dbReference>
<protein>
    <submittedName>
        <fullName evidence="7">D-isomer specific 2-hydroxyacid dehydrogenase, catalytic domain-containing protein</fullName>
    </submittedName>
</protein>
<comment type="similarity">
    <text evidence="4">Belongs to the D-isomer specific 2-hydroxyacid dehydrogenase family.</text>
</comment>
<dbReference type="InterPro" id="IPR036291">
    <property type="entry name" value="NAD(P)-bd_dom_sf"/>
</dbReference>
<keyword evidence="8" id="KW-1185">Reference proteome</keyword>
<dbReference type="SUPFAM" id="SSF51735">
    <property type="entry name" value="NAD(P)-binding Rossmann-fold domains"/>
    <property type="match status" value="1"/>
</dbReference>
<dbReference type="Pfam" id="PF00389">
    <property type="entry name" value="2-Hacid_dh"/>
    <property type="match status" value="1"/>
</dbReference>
<dbReference type="OrthoDB" id="298012at2759"/>
<sequence length="332" mass="36779">MATRDSLPKDKTADDLPNLLVLGPPSVFKPYKRQFSEKFRLIKPWESSIPLLKFLSTHADSVQAVFLSASCPVTTEILQVLPELRFIMTSSAGVNHIDLHECKRHGVKVANAGTIFSEDVADMAVGLLIDVLRRVGAANRYVKAGLWHQKGDYPLGHKLGDTDKRIGIVGMGSIGLEVAKRLSAFGCTISYTSRNKKPHVTYPFCPDIQELAANCEILIISCALTEQTRHMIDKRVMLALGKDGIIVNIARGAIINEKDLVQCLLRGEIAGAGLDVYENEPDVPEELFHLDNVVMTPHHTVFTEESARDLYELVVKNLDAFFSNKPLMFEVV</sequence>
<dbReference type="AlphaFoldDB" id="A0A2U1QPH5"/>
<evidence type="ECO:0000259" key="6">
    <source>
        <dbReference type="Pfam" id="PF02826"/>
    </source>
</evidence>
<comment type="caution">
    <text evidence="7">The sequence shown here is derived from an EMBL/GenBank/DDBJ whole genome shotgun (WGS) entry which is preliminary data.</text>
</comment>
<keyword evidence="1" id="KW-0521">NADP</keyword>
<dbReference type="FunFam" id="3.40.50.720:FF:000213">
    <property type="entry name" value="Putative 2-hydroxyacid dehydrogenase"/>
    <property type="match status" value="1"/>
</dbReference>
<dbReference type="Pfam" id="PF02826">
    <property type="entry name" value="2-Hacid_dh_C"/>
    <property type="match status" value="1"/>
</dbReference>